<protein>
    <submittedName>
        <fullName evidence="4">NrdH-redoxin</fullName>
    </submittedName>
</protein>
<dbReference type="Gene3D" id="3.40.30.10">
    <property type="entry name" value="Glutaredoxin"/>
    <property type="match status" value="1"/>
</dbReference>
<dbReference type="GO" id="GO:0009055">
    <property type="term" value="F:electron transfer activity"/>
    <property type="evidence" value="ECO:0007669"/>
    <property type="project" value="TreeGrafter"/>
</dbReference>
<keyword evidence="2" id="KW-0676">Redox-active center</keyword>
<evidence type="ECO:0000313" key="4">
    <source>
        <dbReference type="EMBL" id="HHE04945.1"/>
    </source>
</evidence>
<evidence type="ECO:0000256" key="2">
    <source>
        <dbReference type="ARBA" id="ARBA00023284"/>
    </source>
</evidence>
<name>A0A7C5DB33_UNCW3</name>
<dbReference type="SUPFAM" id="SSF52833">
    <property type="entry name" value="Thioredoxin-like"/>
    <property type="match status" value="1"/>
</dbReference>
<dbReference type="InterPro" id="IPR036249">
    <property type="entry name" value="Thioredoxin-like_sf"/>
</dbReference>
<proteinExistence type="predicted"/>
<dbReference type="PRINTS" id="PR00160">
    <property type="entry name" value="GLUTAREDOXIN"/>
</dbReference>
<evidence type="ECO:0000256" key="1">
    <source>
        <dbReference type="ARBA" id="ARBA00023157"/>
    </source>
</evidence>
<keyword evidence="1" id="KW-1015">Disulfide bond</keyword>
<comment type="caution">
    <text evidence="4">The sequence shown here is derived from an EMBL/GenBank/DDBJ whole genome shotgun (WGS) entry which is preliminary data.</text>
</comment>
<dbReference type="PROSITE" id="PS00195">
    <property type="entry name" value="GLUTAREDOXIN_1"/>
    <property type="match status" value="1"/>
</dbReference>
<feature type="domain" description="Glutaredoxin" evidence="3">
    <location>
        <begin position="10"/>
        <end position="67"/>
    </location>
</feature>
<dbReference type="CDD" id="cd02976">
    <property type="entry name" value="NrdH"/>
    <property type="match status" value="1"/>
</dbReference>
<dbReference type="PROSITE" id="PS00194">
    <property type="entry name" value="THIOREDOXIN_1"/>
    <property type="match status" value="1"/>
</dbReference>
<dbReference type="InterPro" id="IPR051548">
    <property type="entry name" value="Grx-like_ET"/>
</dbReference>
<dbReference type="InterPro" id="IPR014025">
    <property type="entry name" value="Glutaredoxin_subgr"/>
</dbReference>
<accession>A0A7C5DB33</accession>
<organism evidence="4">
    <name type="scientific">candidate division WOR-3 bacterium</name>
    <dbReference type="NCBI Taxonomy" id="2052148"/>
    <lineage>
        <taxon>Bacteria</taxon>
        <taxon>Bacteria division WOR-3</taxon>
    </lineage>
</organism>
<dbReference type="PANTHER" id="PTHR34386:SF1">
    <property type="entry name" value="GLUTAREDOXIN-LIKE PROTEIN NRDH"/>
    <property type="match status" value="1"/>
</dbReference>
<dbReference type="PROSITE" id="PS51354">
    <property type="entry name" value="GLUTAREDOXIN_2"/>
    <property type="match status" value="1"/>
</dbReference>
<dbReference type="InterPro" id="IPR011767">
    <property type="entry name" value="GLR_AS"/>
</dbReference>
<dbReference type="InterPro" id="IPR017937">
    <property type="entry name" value="Thioredoxin_CS"/>
</dbReference>
<dbReference type="Proteomes" id="UP000886110">
    <property type="component" value="Unassembled WGS sequence"/>
</dbReference>
<dbReference type="Pfam" id="PF00462">
    <property type="entry name" value="Glutaredoxin"/>
    <property type="match status" value="1"/>
</dbReference>
<reference evidence="4" key="1">
    <citation type="journal article" date="2020" name="mSystems">
        <title>Genome- and Community-Level Interaction Insights into Carbon Utilization and Element Cycling Functions of Hydrothermarchaeota in Hydrothermal Sediment.</title>
        <authorList>
            <person name="Zhou Z."/>
            <person name="Liu Y."/>
            <person name="Xu W."/>
            <person name="Pan J."/>
            <person name="Luo Z.H."/>
            <person name="Li M."/>
        </authorList>
    </citation>
    <scope>NUCLEOTIDE SEQUENCE [LARGE SCALE GENOMIC DNA]</scope>
    <source>
        <strain evidence="4">HyVt-74</strain>
    </source>
</reference>
<dbReference type="AlphaFoldDB" id="A0A7C5DB33"/>
<sequence length="86" mass="9799">MVAERKQPRVIIFTTPTCPWCRRTKEYLRRKNIKFKEVNVVSNHSAARDVVRMTGQTGVPVVLIGSRPIVGFNKPLIDKLLKIKPG</sequence>
<dbReference type="GO" id="GO:0045454">
    <property type="term" value="P:cell redox homeostasis"/>
    <property type="evidence" value="ECO:0007669"/>
    <property type="project" value="TreeGrafter"/>
</dbReference>
<dbReference type="PANTHER" id="PTHR34386">
    <property type="entry name" value="GLUTAREDOXIN"/>
    <property type="match status" value="1"/>
</dbReference>
<dbReference type="InterPro" id="IPR002109">
    <property type="entry name" value="Glutaredoxin"/>
</dbReference>
<evidence type="ECO:0000259" key="3">
    <source>
        <dbReference type="Pfam" id="PF00462"/>
    </source>
</evidence>
<gene>
    <name evidence="4" type="ORF">ENL19_02655</name>
</gene>
<dbReference type="EMBL" id="DRTB01000202">
    <property type="protein sequence ID" value="HHE04945.1"/>
    <property type="molecule type" value="Genomic_DNA"/>
</dbReference>